<reference evidence="1" key="1">
    <citation type="submission" date="2021-01" db="EMBL/GenBank/DDBJ databases">
        <title>Whole genome shotgun sequence of Actinoplanes tereljensis NBRC 105297.</title>
        <authorList>
            <person name="Komaki H."/>
            <person name="Tamura T."/>
        </authorList>
    </citation>
    <scope>NUCLEOTIDE SEQUENCE</scope>
    <source>
        <strain evidence="1">NBRC 105297</strain>
    </source>
</reference>
<evidence type="ECO:0000313" key="2">
    <source>
        <dbReference type="Proteomes" id="UP000623608"/>
    </source>
</evidence>
<dbReference type="InterPro" id="IPR050583">
    <property type="entry name" value="Mycobacterial_A85_antigen"/>
</dbReference>
<dbReference type="PANTHER" id="PTHR48098:SF3">
    <property type="entry name" value="IRON(III) ENTEROBACTIN ESTERASE"/>
    <property type="match status" value="1"/>
</dbReference>
<name>A0A919NZ60_9ACTN</name>
<dbReference type="Gene3D" id="3.40.50.1820">
    <property type="entry name" value="alpha/beta hydrolase"/>
    <property type="match status" value="1"/>
</dbReference>
<keyword evidence="2" id="KW-1185">Reference proteome</keyword>
<evidence type="ECO:0000313" key="1">
    <source>
        <dbReference type="EMBL" id="GIF25992.1"/>
    </source>
</evidence>
<comment type="caution">
    <text evidence="1">The sequence shown here is derived from an EMBL/GenBank/DDBJ whole genome shotgun (WGS) entry which is preliminary data.</text>
</comment>
<dbReference type="Pfam" id="PF00756">
    <property type="entry name" value="Esterase"/>
    <property type="match status" value="1"/>
</dbReference>
<evidence type="ECO:0008006" key="3">
    <source>
        <dbReference type="Google" id="ProtNLM"/>
    </source>
</evidence>
<dbReference type="Proteomes" id="UP000623608">
    <property type="component" value="Unassembled WGS sequence"/>
</dbReference>
<gene>
    <name evidence="1" type="ORF">Ate02nite_87220</name>
</gene>
<sequence length="244" mass="27161">MERVAEADWRHLPRADGDWQDVRLPAPVLRVELTARVWSPAVPTDRVLVAHDGPDYDQHAFLGQFVAAMVAAGRVEPFRLVLLPAGDRLEWYAANPAYAKALTAEILPRVADDRPVVGIGASLGALAMLHAQRHDPTRFAGLFLQSGSFFQHRYDSQESGFARYQRIIRFVSAVRRASSGPAVPAVLTCGTVEENLANNRSMADALRGQGYDVAFAENREGHNWTNWRDALDPHLTTLLRRVWS</sequence>
<proteinExistence type="predicted"/>
<dbReference type="InterPro" id="IPR000801">
    <property type="entry name" value="Esterase-like"/>
</dbReference>
<dbReference type="SUPFAM" id="SSF53474">
    <property type="entry name" value="alpha/beta-Hydrolases"/>
    <property type="match status" value="1"/>
</dbReference>
<dbReference type="PANTHER" id="PTHR48098">
    <property type="entry name" value="ENTEROCHELIN ESTERASE-RELATED"/>
    <property type="match status" value="1"/>
</dbReference>
<protein>
    <recommendedName>
        <fullName evidence="3">Esterase</fullName>
    </recommendedName>
</protein>
<organism evidence="1 2">
    <name type="scientific">Paractinoplanes tereljensis</name>
    <dbReference type="NCBI Taxonomy" id="571912"/>
    <lineage>
        <taxon>Bacteria</taxon>
        <taxon>Bacillati</taxon>
        <taxon>Actinomycetota</taxon>
        <taxon>Actinomycetes</taxon>
        <taxon>Micromonosporales</taxon>
        <taxon>Micromonosporaceae</taxon>
        <taxon>Paractinoplanes</taxon>
    </lineage>
</organism>
<dbReference type="AlphaFoldDB" id="A0A919NZ60"/>
<dbReference type="InterPro" id="IPR029058">
    <property type="entry name" value="AB_hydrolase_fold"/>
</dbReference>
<dbReference type="EMBL" id="BOMY01000055">
    <property type="protein sequence ID" value="GIF25992.1"/>
    <property type="molecule type" value="Genomic_DNA"/>
</dbReference>
<dbReference type="RefSeq" id="WP_203813789.1">
    <property type="nucleotide sequence ID" value="NZ_BOMY01000055.1"/>
</dbReference>
<accession>A0A919NZ60</accession>